<sequence length="406" mass="43534">MVGASAFSVVVVVVVAAVAARSTRAFSALGGPRAYQDSLERHLMEWRDLARQCENELASAVDGAMESSMAANAARDEVKALQRQVIDASLTVTAARREVGLLKAELVALRSLLEQKRAAVAYSAPVFLREVSRDQLDFLVESNGTETQILGRGTAGDVYGATLDGSIDVAVKMFADKEAFEAEVEAASRMIGLPSVVKVIGVADRSSGSPLLVMERAPHGTLDGAFARSLPMSTRLGLVADVCEGVAGIHSRRLAHGDVKPGNALVVELPSGELHAVIGDLSNVRSIGPIAQPPIDPTCTLPYAAPEQLLNGWRWGPKADVWSLAVMAIEVITGDTWFRSTAHPNEVERTIIVKGFVPPLPPAHMISDNLMAMLKRCFSAERTERPDALEFGAALRQESRLNMHRD</sequence>
<evidence type="ECO:0000256" key="2">
    <source>
        <dbReference type="SAM" id="SignalP"/>
    </source>
</evidence>
<feature type="domain" description="Protein kinase" evidence="3">
    <location>
        <begin position="144"/>
        <end position="401"/>
    </location>
</feature>
<evidence type="ECO:0000313" key="4">
    <source>
        <dbReference type="EMBL" id="CEO97317.1"/>
    </source>
</evidence>
<dbReference type="Gene3D" id="1.10.510.10">
    <property type="entry name" value="Transferase(Phosphotransferase) domain 1"/>
    <property type="match status" value="1"/>
</dbReference>
<keyword evidence="5" id="KW-0496">Mitochondrion</keyword>
<dbReference type="AlphaFoldDB" id="A0A0G4IQ28"/>
<dbReference type="SUPFAM" id="SSF56112">
    <property type="entry name" value="Protein kinase-like (PK-like)"/>
    <property type="match status" value="1"/>
</dbReference>
<keyword evidence="2" id="KW-0732">Signal</keyword>
<dbReference type="Pfam" id="PF00069">
    <property type="entry name" value="Pkinase"/>
    <property type="match status" value="1"/>
</dbReference>
<dbReference type="PANTHER" id="PTHR44329">
    <property type="entry name" value="SERINE/THREONINE-PROTEIN KINASE TNNI3K-RELATED"/>
    <property type="match status" value="1"/>
</dbReference>
<dbReference type="Proteomes" id="UP000039324">
    <property type="component" value="Unassembled WGS sequence"/>
</dbReference>
<dbReference type="GO" id="GO:0005524">
    <property type="term" value="F:ATP binding"/>
    <property type="evidence" value="ECO:0007669"/>
    <property type="project" value="InterPro"/>
</dbReference>
<feature type="signal peptide" evidence="2">
    <location>
        <begin position="1"/>
        <end position="25"/>
    </location>
</feature>
<dbReference type="EMBL" id="CDSF01000079">
    <property type="protein sequence ID" value="CEO97317.1"/>
    <property type="molecule type" value="Genomic_DNA"/>
</dbReference>
<keyword evidence="1" id="KW-0175">Coiled coil</keyword>
<evidence type="ECO:0000256" key="1">
    <source>
        <dbReference type="SAM" id="Coils"/>
    </source>
</evidence>
<geneLocation type="mitochondrion" evidence="5"/>
<proteinExistence type="predicted"/>
<dbReference type="GO" id="GO:0004674">
    <property type="term" value="F:protein serine/threonine kinase activity"/>
    <property type="evidence" value="ECO:0007669"/>
    <property type="project" value="TreeGrafter"/>
</dbReference>
<evidence type="ECO:0000313" key="5">
    <source>
        <dbReference type="EMBL" id="SPQ97622.1"/>
    </source>
</evidence>
<dbReference type="OrthoDB" id="5966500at2759"/>
<evidence type="ECO:0000313" key="7">
    <source>
        <dbReference type="Proteomes" id="UP000290189"/>
    </source>
</evidence>
<keyword evidence="6" id="KW-1185">Reference proteome</keyword>
<reference evidence="5 7" key="2">
    <citation type="submission" date="2018-03" db="EMBL/GenBank/DDBJ databases">
        <authorList>
            <person name="Fogelqvist J."/>
        </authorList>
    </citation>
    <scope>NUCLEOTIDE SEQUENCE [LARGE SCALE GENOMIC DNA]</scope>
</reference>
<dbReference type="SMR" id="A0A0G4IQ28"/>
<reference evidence="4 6" key="1">
    <citation type="submission" date="2015-02" db="EMBL/GenBank/DDBJ databases">
        <authorList>
            <person name="Chooi Y.-H."/>
        </authorList>
    </citation>
    <scope>NUCLEOTIDE SEQUENCE [LARGE SCALE GENOMIC DNA]</scope>
    <source>
        <strain evidence="4">E3</strain>
    </source>
</reference>
<dbReference type="InterPro" id="IPR011009">
    <property type="entry name" value="Kinase-like_dom_sf"/>
</dbReference>
<dbReference type="PROSITE" id="PS50011">
    <property type="entry name" value="PROTEIN_KINASE_DOM"/>
    <property type="match status" value="1"/>
</dbReference>
<evidence type="ECO:0000259" key="3">
    <source>
        <dbReference type="PROSITE" id="PS50011"/>
    </source>
</evidence>
<accession>A0A0G4IQ28</accession>
<dbReference type="OMA" id="ERHLMEW"/>
<dbReference type="InterPro" id="IPR051681">
    <property type="entry name" value="Ser/Thr_Kinases-Pseudokinases"/>
</dbReference>
<evidence type="ECO:0000313" key="6">
    <source>
        <dbReference type="Proteomes" id="UP000039324"/>
    </source>
</evidence>
<dbReference type="EMBL" id="OVEO01000008">
    <property type="protein sequence ID" value="SPQ97622.1"/>
    <property type="molecule type" value="Genomic_DNA"/>
</dbReference>
<protein>
    <recommendedName>
        <fullName evidence="3">Protein kinase domain-containing protein</fullName>
    </recommendedName>
</protein>
<dbReference type="InterPro" id="IPR000719">
    <property type="entry name" value="Prot_kinase_dom"/>
</dbReference>
<dbReference type="Proteomes" id="UP000290189">
    <property type="component" value="Unassembled WGS sequence"/>
</dbReference>
<dbReference type="SMART" id="SM00220">
    <property type="entry name" value="S_TKc"/>
    <property type="match status" value="1"/>
</dbReference>
<feature type="coiled-coil region" evidence="1">
    <location>
        <begin position="36"/>
        <end position="91"/>
    </location>
</feature>
<dbReference type="STRING" id="37360.A0A0G4IQ28"/>
<feature type="chain" id="PRO_5033717346" description="Protein kinase domain-containing protein" evidence="2">
    <location>
        <begin position="26"/>
        <end position="406"/>
    </location>
</feature>
<name>A0A0G4IQ28_PLABS</name>
<organism evidence="4 6">
    <name type="scientific">Plasmodiophora brassicae</name>
    <name type="common">Clubroot disease agent</name>
    <dbReference type="NCBI Taxonomy" id="37360"/>
    <lineage>
        <taxon>Eukaryota</taxon>
        <taxon>Sar</taxon>
        <taxon>Rhizaria</taxon>
        <taxon>Endomyxa</taxon>
        <taxon>Phytomyxea</taxon>
        <taxon>Plasmodiophorida</taxon>
        <taxon>Plasmodiophoridae</taxon>
        <taxon>Plasmodiophora</taxon>
    </lineage>
</organism>
<gene>
    <name evidence="4" type="ORF">PBRA_000662</name>
    <name evidence="5" type="ORF">PLBR_LOCUS4837</name>
</gene>